<sequence length="191" mass="22479">MSIYSLDLDTPPDLIKWIEESVSTIPKEEAQVHGIKDKSTQFTNKEVRSCITQVCNMNECWIPGFFDSYIRRFNQVYYNYDIAHLRDSVQYITYGVDDHYDWHIDETTYLKPQFKGDRNVVRKISFSFLCNDDYEGGDLEFWNKEDGSTYTVPKKRSRLIVFPSVTRHRVKPVTSGVRRSIVGWMVGPPWK</sequence>
<evidence type="ECO:0000259" key="6">
    <source>
        <dbReference type="PROSITE" id="PS51471"/>
    </source>
</evidence>
<keyword evidence="3" id="KW-0223">Dioxygenase</keyword>
<dbReference type="Gene3D" id="2.60.120.620">
    <property type="entry name" value="q2cbj1_9rhob like domain"/>
    <property type="match status" value="1"/>
</dbReference>
<dbReference type="InterPro" id="IPR006620">
    <property type="entry name" value="Pro_4_hyd_alph"/>
</dbReference>
<evidence type="ECO:0000256" key="5">
    <source>
        <dbReference type="ARBA" id="ARBA00023004"/>
    </source>
</evidence>
<evidence type="ECO:0000313" key="7">
    <source>
        <dbReference type="EMBL" id="AOV57570.1"/>
    </source>
</evidence>
<dbReference type="GO" id="GO:0031418">
    <property type="term" value="F:L-ascorbic acid binding"/>
    <property type="evidence" value="ECO:0007669"/>
    <property type="project" value="InterPro"/>
</dbReference>
<protein>
    <submittedName>
        <fullName evidence="8">2OG-Fe(II) oxygenase superfamily domain protein</fullName>
    </submittedName>
</protein>
<name>A0A1D8KGP5_9CAUD</name>
<dbReference type="GO" id="GO:0016705">
    <property type="term" value="F:oxidoreductase activity, acting on paired donors, with incorporation or reduction of molecular oxygen"/>
    <property type="evidence" value="ECO:0007669"/>
    <property type="project" value="InterPro"/>
</dbReference>
<evidence type="ECO:0000313" key="9">
    <source>
        <dbReference type="Proteomes" id="UP000240287"/>
    </source>
</evidence>
<reference evidence="9 10" key="1">
    <citation type="journal article" date="2016" name="Virology">
        <title>The genomic content and context of auxiliary metabolic genes in marine cyanomyoviruses.</title>
        <authorList>
            <person name="Crummett L.T."/>
            <person name="Puxty R.J."/>
            <person name="Weihe C."/>
            <person name="Marston M.F."/>
            <person name="Martiny J.B."/>
        </authorList>
    </citation>
    <scope>NUCLEOTIDE SEQUENCE [LARGE SCALE GENOMIC DNA]</scope>
    <source>
        <strain evidence="7">0310NB17</strain>
        <strain evidence="8">0809CC03</strain>
    </source>
</reference>
<comment type="cofactor">
    <cofactor evidence="1">
        <name>L-ascorbate</name>
        <dbReference type="ChEBI" id="CHEBI:38290"/>
    </cofactor>
</comment>
<evidence type="ECO:0000256" key="1">
    <source>
        <dbReference type="ARBA" id="ARBA00001961"/>
    </source>
</evidence>
<dbReference type="GO" id="GO:0005506">
    <property type="term" value="F:iron ion binding"/>
    <property type="evidence" value="ECO:0007669"/>
    <property type="project" value="InterPro"/>
</dbReference>
<keyword evidence="4" id="KW-0560">Oxidoreductase</keyword>
<dbReference type="Proteomes" id="UP000240287">
    <property type="component" value="Genome"/>
</dbReference>
<dbReference type="GO" id="GO:0051213">
    <property type="term" value="F:dioxygenase activity"/>
    <property type="evidence" value="ECO:0007669"/>
    <property type="project" value="UniProtKB-KW"/>
</dbReference>
<accession>A0A1D8KGP5</accession>
<keyword evidence="2" id="KW-0479">Metal-binding</keyword>
<feature type="domain" description="Fe2OG dioxygenase" evidence="6">
    <location>
        <begin position="81"/>
        <end position="187"/>
    </location>
</feature>
<gene>
    <name evidence="8" type="ORF">C030809_065</name>
    <name evidence="7" type="ORF">N170310_065</name>
</gene>
<dbReference type="EMBL" id="KU686193">
    <property type="protein sequence ID" value="AOV57570.1"/>
    <property type="molecule type" value="Genomic_DNA"/>
</dbReference>
<evidence type="ECO:0000256" key="2">
    <source>
        <dbReference type="ARBA" id="ARBA00022723"/>
    </source>
</evidence>
<evidence type="ECO:0000256" key="4">
    <source>
        <dbReference type="ARBA" id="ARBA00023002"/>
    </source>
</evidence>
<dbReference type="EMBL" id="KU686194">
    <property type="protein sequence ID" value="AOV57820.1"/>
    <property type="molecule type" value="Genomic_DNA"/>
</dbReference>
<evidence type="ECO:0000313" key="10">
    <source>
        <dbReference type="Proteomes" id="UP000241591"/>
    </source>
</evidence>
<dbReference type="Proteomes" id="UP000241591">
    <property type="component" value="Segment"/>
</dbReference>
<proteinExistence type="predicted"/>
<dbReference type="PROSITE" id="PS51471">
    <property type="entry name" value="FE2OG_OXY"/>
    <property type="match status" value="1"/>
</dbReference>
<evidence type="ECO:0000256" key="3">
    <source>
        <dbReference type="ARBA" id="ARBA00022964"/>
    </source>
</evidence>
<dbReference type="InterPro" id="IPR005123">
    <property type="entry name" value="Oxoglu/Fe-dep_dioxygenase_dom"/>
</dbReference>
<organism evidence="8 10">
    <name type="scientific">Synechococcus phage S-CAM1</name>
    <dbReference type="NCBI Taxonomy" id="754037"/>
    <lineage>
        <taxon>Viruses</taxon>
        <taxon>Duplodnaviria</taxon>
        <taxon>Heunggongvirae</taxon>
        <taxon>Uroviricota</taxon>
        <taxon>Caudoviricetes</taxon>
        <taxon>Pantevenvirales</taxon>
        <taxon>Kyanoviridae</taxon>
        <taxon>Anaposvirus</taxon>
        <taxon>Anaposvirus socalone</taxon>
    </lineage>
</organism>
<dbReference type="SMART" id="SM00702">
    <property type="entry name" value="P4Hc"/>
    <property type="match status" value="1"/>
</dbReference>
<dbReference type="InterPro" id="IPR044862">
    <property type="entry name" value="Pro_4_hyd_alph_FE2OG_OXY"/>
</dbReference>
<keyword evidence="5" id="KW-0408">Iron</keyword>
<evidence type="ECO:0000313" key="8">
    <source>
        <dbReference type="EMBL" id="AOV57820.1"/>
    </source>
</evidence>
<dbReference type="Pfam" id="PF13640">
    <property type="entry name" value="2OG-FeII_Oxy_3"/>
    <property type="match status" value="1"/>
</dbReference>